<dbReference type="InterPro" id="IPR012301">
    <property type="entry name" value="Malic_N_dom"/>
</dbReference>
<dbReference type="SUPFAM" id="SSF53223">
    <property type="entry name" value="Aminoacid dehydrogenase-like, N-terminal domain"/>
    <property type="match status" value="1"/>
</dbReference>
<sequence>MSSRMSEEEQKPPEKVANEYHKYFNGKLSTKSKVPVRKDKADYDFSIWYTPGVAEPCKKISEKKERVYDYTNKKNMVAVVSDGTRVLGLGDIGPEAGLPVMEGKALLFNYLGGVDAVPICVDTKKKDEIKDLVKKLQPTFGGINLEDIEKPKCFGLLEELRKELDIPVWHDDQQGTALVSLAGLIGALKFVGKEPQDIKLAIGGAGAAGINNAKYSIVGGVKPENIKIWDSKGILSPTRDDLKEGDYKFEWAKKTNPEGIEGGVGKALEGADACISATTPGPGVIKKEDVEKMAEDAILFACANPVPEILPDDAREAGVRITGTGRSDYANQVNNSLGFPAVFRGALDVNASDITDEMCIAAAYAISERAEELGLEEDMIIPSMNDQETYIREAIAVAKKAMEQGVARVKLTDEELERGVREKIESSKEVTQLLMREKKIPPFPE</sequence>
<evidence type="ECO:0000256" key="2">
    <source>
        <dbReference type="ARBA" id="ARBA00023002"/>
    </source>
</evidence>
<dbReference type="Proteomes" id="UP000070657">
    <property type="component" value="Unassembled WGS sequence"/>
</dbReference>
<dbReference type="Pfam" id="PF03949">
    <property type="entry name" value="Malic_M"/>
    <property type="match status" value="1"/>
</dbReference>
<keyword evidence="2" id="KW-0560">Oxidoreductase</keyword>
<dbReference type="InterPro" id="IPR037062">
    <property type="entry name" value="Malic_N_dom_sf"/>
</dbReference>
<dbReference type="SMART" id="SM00919">
    <property type="entry name" value="Malic_M"/>
    <property type="match status" value="1"/>
</dbReference>
<dbReference type="Pfam" id="PF00390">
    <property type="entry name" value="malic"/>
    <property type="match status" value="1"/>
</dbReference>
<dbReference type="PANTHER" id="PTHR43237:SF4">
    <property type="entry name" value="NADP-DEPENDENT MALIC ENZYME"/>
    <property type="match status" value="1"/>
</dbReference>
<dbReference type="InterPro" id="IPR051674">
    <property type="entry name" value="Malate_Decarboxylase"/>
</dbReference>
<evidence type="ECO:0000259" key="3">
    <source>
        <dbReference type="SMART" id="SM00919"/>
    </source>
</evidence>
<dbReference type="PIRSF" id="PIRSF000106">
    <property type="entry name" value="ME"/>
    <property type="match status" value="1"/>
</dbReference>
<comment type="caution">
    <text evidence="5">The sequence shown here is derived from an EMBL/GenBank/DDBJ whole genome shotgun (WGS) entry which is preliminary data.</text>
</comment>
<organism evidence="5 6">
    <name type="scientific">candidate division MSBL1 archaeon SCGC-AAA259E22</name>
    <dbReference type="NCBI Taxonomy" id="1698265"/>
    <lineage>
        <taxon>Archaea</taxon>
        <taxon>Methanobacteriati</taxon>
        <taxon>Methanobacteriota</taxon>
        <taxon>candidate division MSBL1</taxon>
    </lineage>
</organism>
<feature type="domain" description="Malic enzyme N-terminal" evidence="4">
    <location>
        <begin position="25"/>
        <end position="161"/>
    </location>
</feature>
<dbReference type="AlphaFoldDB" id="A0A133UH06"/>
<dbReference type="InterPro" id="IPR045213">
    <property type="entry name" value="Malic_NAD-bd_bact_type"/>
</dbReference>
<dbReference type="SUPFAM" id="SSF51735">
    <property type="entry name" value="NAD(P)-binding Rossmann-fold domains"/>
    <property type="match status" value="1"/>
</dbReference>
<dbReference type="EMBL" id="LHXP01000018">
    <property type="protein sequence ID" value="KXA93457.1"/>
    <property type="molecule type" value="Genomic_DNA"/>
</dbReference>
<dbReference type="CDD" id="cd05311">
    <property type="entry name" value="NAD_bind_2_malic_enz"/>
    <property type="match status" value="1"/>
</dbReference>
<evidence type="ECO:0000259" key="4">
    <source>
        <dbReference type="SMART" id="SM01274"/>
    </source>
</evidence>
<dbReference type="GO" id="GO:0016616">
    <property type="term" value="F:oxidoreductase activity, acting on the CH-OH group of donors, NAD or NADP as acceptor"/>
    <property type="evidence" value="ECO:0007669"/>
    <property type="project" value="InterPro"/>
</dbReference>
<dbReference type="InterPro" id="IPR046346">
    <property type="entry name" value="Aminoacid_DH-like_N_sf"/>
</dbReference>
<feature type="domain" description="Malic enzyme NAD-binding" evidence="3">
    <location>
        <begin position="173"/>
        <end position="402"/>
    </location>
</feature>
<evidence type="ECO:0000313" key="6">
    <source>
        <dbReference type="Proteomes" id="UP000070657"/>
    </source>
</evidence>
<name>A0A133UH06_9EURY</name>
<proteinExistence type="inferred from homology"/>
<dbReference type="GO" id="GO:0004470">
    <property type="term" value="F:malic enzyme activity"/>
    <property type="evidence" value="ECO:0007669"/>
    <property type="project" value="InterPro"/>
</dbReference>
<dbReference type="InterPro" id="IPR012302">
    <property type="entry name" value="Malic_NAD-bd"/>
</dbReference>
<evidence type="ECO:0000256" key="1">
    <source>
        <dbReference type="ARBA" id="ARBA00008785"/>
    </source>
</evidence>
<keyword evidence="6" id="KW-1185">Reference proteome</keyword>
<evidence type="ECO:0000313" key="5">
    <source>
        <dbReference type="EMBL" id="KXA93457.1"/>
    </source>
</evidence>
<protein>
    <submittedName>
        <fullName evidence="5">Malate dehydrogenase</fullName>
    </submittedName>
</protein>
<dbReference type="Gene3D" id="3.40.50.720">
    <property type="entry name" value="NAD(P)-binding Rossmann-like Domain"/>
    <property type="match status" value="1"/>
</dbReference>
<reference evidence="5 6" key="1">
    <citation type="journal article" date="2016" name="Sci. Rep.">
        <title>Metabolic traits of an uncultured archaeal lineage -MSBL1- from brine pools of the Red Sea.</title>
        <authorList>
            <person name="Mwirichia R."/>
            <person name="Alam I."/>
            <person name="Rashid M."/>
            <person name="Vinu M."/>
            <person name="Ba-Alawi W."/>
            <person name="Anthony Kamau A."/>
            <person name="Kamanda Ngugi D."/>
            <person name="Goker M."/>
            <person name="Klenk H.P."/>
            <person name="Bajic V."/>
            <person name="Stingl U."/>
        </authorList>
    </citation>
    <scope>NUCLEOTIDE SEQUENCE [LARGE SCALE GENOMIC DNA]</scope>
    <source>
        <strain evidence="5">SCGC-AAA259E22</strain>
    </source>
</reference>
<dbReference type="InterPro" id="IPR001891">
    <property type="entry name" value="Malic_OxRdtase"/>
</dbReference>
<gene>
    <name evidence="5" type="ORF">AKJ66_02010</name>
</gene>
<dbReference type="SMART" id="SM01274">
    <property type="entry name" value="malic"/>
    <property type="match status" value="1"/>
</dbReference>
<dbReference type="Gene3D" id="3.40.50.10380">
    <property type="entry name" value="Malic enzyme, N-terminal domain"/>
    <property type="match status" value="1"/>
</dbReference>
<dbReference type="PANTHER" id="PTHR43237">
    <property type="entry name" value="NADP-DEPENDENT MALIC ENZYME"/>
    <property type="match status" value="1"/>
</dbReference>
<dbReference type="InterPro" id="IPR036291">
    <property type="entry name" value="NAD(P)-bd_dom_sf"/>
</dbReference>
<dbReference type="GO" id="GO:0051287">
    <property type="term" value="F:NAD binding"/>
    <property type="evidence" value="ECO:0007669"/>
    <property type="project" value="InterPro"/>
</dbReference>
<comment type="similarity">
    <text evidence="1">Belongs to the malic enzymes family.</text>
</comment>
<dbReference type="PATRIC" id="fig|1698265.3.peg.252"/>
<accession>A0A133UH06</accession>